<protein>
    <recommendedName>
        <fullName evidence="4">DUF4426 domain-containing protein</fullName>
    </recommendedName>
</protein>
<proteinExistence type="predicted"/>
<organism evidence="2 3">
    <name type="scientific">Kangiella spongicola</name>
    <dbReference type="NCBI Taxonomy" id="796379"/>
    <lineage>
        <taxon>Bacteria</taxon>
        <taxon>Pseudomonadati</taxon>
        <taxon>Pseudomonadota</taxon>
        <taxon>Gammaproteobacteria</taxon>
        <taxon>Kangiellales</taxon>
        <taxon>Kangiellaceae</taxon>
        <taxon>Kangiella</taxon>
    </lineage>
</organism>
<dbReference type="EMBL" id="QICH01000001">
    <property type="protein sequence ID" value="PXF64542.1"/>
    <property type="molecule type" value="Genomic_DNA"/>
</dbReference>
<gene>
    <name evidence="2" type="ORF">DL796_05230</name>
</gene>
<evidence type="ECO:0000256" key="1">
    <source>
        <dbReference type="SAM" id="SignalP"/>
    </source>
</evidence>
<name>A0A318D5C6_9GAMM</name>
<evidence type="ECO:0000313" key="2">
    <source>
        <dbReference type="EMBL" id="PXF64542.1"/>
    </source>
</evidence>
<feature type="chain" id="PRO_5016397617" description="DUF4426 domain-containing protein" evidence="1">
    <location>
        <begin position="29"/>
        <end position="168"/>
    </location>
</feature>
<dbReference type="AlphaFoldDB" id="A0A318D5C6"/>
<keyword evidence="3" id="KW-1185">Reference proteome</keyword>
<dbReference type="Proteomes" id="UP000247689">
    <property type="component" value="Unassembled WGS sequence"/>
</dbReference>
<accession>A0A318D5C6</accession>
<sequence length="168" mass="18451">MNTTTKLKQATFAFVAMMALGLSANLQADQPTEPLENVKLFGVVNTLDSERNLITLQPQASTIKEERFDGLTVLTLSQSFSNTSDSALSGYYQIPLPNPSALIHYEVSSDGAINELSDPQKVSLEKGQSITYTVRYELHSDLLVGFHQAHEPMFEDANLDVETAIAQN</sequence>
<evidence type="ECO:0000313" key="3">
    <source>
        <dbReference type="Proteomes" id="UP000247689"/>
    </source>
</evidence>
<reference evidence="2 3" key="1">
    <citation type="submission" date="2018-05" db="EMBL/GenBank/DDBJ databases">
        <title>Kangiella spongicola genome sequence.</title>
        <authorList>
            <person name="Maclea K.S."/>
            <person name="Goen A.E."/>
            <person name="Kelley C."/>
            <person name="Underriner A."/>
            <person name="Silverwood T."/>
            <person name="Trachtenberg A.M."/>
        </authorList>
    </citation>
    <scope>NUCLEOTIDE SEQUENCE [LARGE SCALE GENOMIC DNA]</scope>
    <source>
        <strain evidence="2 3">ATCC BAA-2076</strain>
    </source>
</reference>
<evidence type="ECO:0008006" key="4">
    <source>
        <dbReference type="Google" id="ProtNLM"/>
    </source>
</evidence>
<keyword evidence="1" id="KW-0732">Signal</keyword>
<feature type="signal peptide" evidence="1">
    <location>
        <begin position="1"/>
        <end position="28"/>
    </location>
</feature>
<comment type="caution">
    <text evidence="2">The sequence shown here is derived from an EMBL/GenBank/DDBJ whole genome shotgun (WGS) entry which is preliminary data.</text>
</comment>